<sequence>MRHLVTLIAALYLLTAMPGYAQQLKDTFREPVPANKPRSILLRNVVLIDPARPAETLRVNILVKNDRLDLISEDLIPLNEAEIAYDGRDGVVLGQLNLGEPASFLLLDGDPREDVGILLDTRVHGIFAMREGKIVRNRLLTIIDETAEERRRSELGWLAYSPPPLAVPLDYQDTGKLNRFETAPVSGIFTGGLGLDRMYWLDQSADSRQQVGDLKGFEGGEIRALRMGAFGTINFNRPWVWALYGATHSYDKGFDDKDDDTFSWTDVRLDIPIAEKASLSIGKQKEPISMERLMSLVHLPMQERSSVADALLPSRNVGVVISSTILNDRVALAGGAFNNWLDRDQPNSFSDNTINYVGRATWVPFEDDSRSSLLHLGLAYRYSDAKESTRVSTEPEFNQSPDFISSAVFNAEELNTYRAETSWRSGRLWLHGEYTRTNVDAEALRDPTVKGYSVTASWSLSGEMRPYKKRVGVFQRLPIARTVNQNGWGAWEVAARYSTLDANDGLLEAGDMDIWSAGLNWWLSPYLNLNFNYRYITLDRNGLESSSQGINSRLLLMLE</sequence>
<dbReference type="RefSeq" id="WP_133215509.1">
    <property type="nucleotide sequence ID" value="NZ_SMSE01000006.1"/>
</dbReference>
<dbReference type="InterPro" id="IPR010870">
    <property type="entry name" value="Porin_O/P"/>
</dbReference>
<accession>A0A4V2ZWT7</accession>
<dbReference type="Gene3D" id="2.40.160.10">
    <property type="entry name" value="Porin"/>
    <property type="match status" value="1"/>
</dbReference>
<keyword evidence="3" id="KW-1185">Reference proteome</keyword>
<name>A0A4V2ZWT7_9GAMM</name>
<dbReference type="EMBL" id="SMSE01000006">
    <property type="protein sequence ID" value="TDG11371.1"/>
    <property type="molecule type" value="Genomic_DNA"/>
</dbReference>
<dbReference type="Pfam" id="PF07396">
    <property type="entry name" value="Porin_O_P"/>
    <property type="match status" value="1"/>
</dbReference>
<comment type="caution">
    <text evidence="2">The sequence shown here is derived from an EMBL/GenBank/DDBJ whole genome shotgun (WGS) entry which is preliminary data.</text>
</comment>
<gene>
    <name evidence="2" type="ORF">E2F43_18465</name>
</gene>
<dbReference type="InterPro" id="IPR023614">
    <property type="entry name" value="Porin_dom_sf"/>
</dbReference>
<dbReference type="GO" id="GO:0016810">
    <property type="term" value="F:hydrolase activity, acting on carbon-nitrogen (but not peptide) bonds"/>
    <property type="evidence" value="ECO:0007669"/>
    <property type="project" value="InterPro"/>
</dbReference>
<organism evidence="2 3">
    <name type="scientific">Seongchinamella unica</name>
    <dbReference type="NCBI Taxonomy" id="2547392"/>
    <lineage>
        <taxon>Bacteria</taxon>
        <taxon>Pseudomonadati</taxon>
        <taxon>Pseudomonadota</taxon>
        <taxon>Gammaproteobacteria</taxon>
        <taxon>Cellvibrionales</taxon>
        <taxon>Halieaceae</taxon>
        <taxon>Seongchinamella</taxon>
    </lineage>
</organism>
<dbReference type="SUPFAM" id="SSF56935">
    <property type="entry name" value="Porins"/>
    <property type="match status" value="1"/>
</dbReference>
<evidence type="ECO:0000313" key="2">
    <source>
        <dbReference type="EMBL" id="TDG11371.1"/>
    </source>
</evidence>
<dbReference type="AlphaFoldDB" id="A0A4V2ZWT7"/>
<evidence type="ECO:0000313" key="3">
    <source>
        <dbReference type="Proteomes" id="UP000295554"/>
    </source>
</evidence>
<dbReference type="Gene3D" id="2.30.40.10">
    <property type="entry name" value="Urease, subunit C, domain 1"/>
    <property type="match status" value="1"/>
</dbReference>
<dbReference type="SUPFAM" id="SSF51338">
    <property type="entry name" value="Composite domain of metallo-dependent hydrolases"/>
    <property type="match status" value="1"/>
</dbReference>
<reference evidence="2 3" key="1">
    <citation type="submission" date="2019-03" db="EMBL/GenBank/DDBJ databases">
        <title>Seongchinamella monodicae gen. nov., sp. nov., a novel member of the Gammaproteobacteria isolated from a tidal mudflat of beach.</title>
        <authorList>
            <person name="Yang H.G."/>
            <person name="Kang J.W."/>
            <person name="Lee S.D."/>
        </authorList>
    </citation>
    <scope>NUCLEOTIDE SEQUENCE [LARGE SCALE GENOMIC DNA]</scope>
    <source>
        <strain evidence="2 3">GH4-78</strain>
    </source>
</reference>
<keyword evidence="1" id="KW-0732">Signal</keyword>
<proteinExistence type="predicted"/>
<dbReference type="OrthoDB" id="9807854at2"/>
<evidence type="ECO:0000256" key="1">
    <source>
        <dbReference type="SAM" id="SignalP"/>
    </source>
</evidence>
<feature type="chain" id="PRO_5020864011" evidence="1">
    <location>
        <begin position="22"/>
        <end position="559"/>
    </location>
</feature>
<protein>
    <submittedName>
        <fullName evidence="2">Uncharacterized protein</fullName>
    </submittedName>
</protein>
<dbReference type="InterPro" id="IPR011059">
    <property type="entry name" value="Metal-dep_hydrolase_composite"/>
</dbReference>
<dbReference type="Proteomes" id="UP000295554">
    <property type="component" value="Unassembled WGS sequence"/>
</dbReference>
<feature type="signal peptide" evidence="1">
    <location>
        <begin position="1"/>
        <end position="21"/>
    </location>
</feature>